<dbReference type="RefSeq" id="WP_073002194.1">
    <property type="nucleotide sequence ID" value="NZ_FQUM01000005.1"/>
</dbReference>
<evidence type="ECO:0000256" key="2">
    <source>
        <dbReference type="ARBA" id="ARBA00023015"/>
    </source>
</evidence>
<keyword evidence="8" id="KW-1185">Reference proteome</keyword>
<dbReference type="GO" id="GO:0003677">
    <property type="term" value="F:DNA binding"/>
    <property type="evidence" value="ECO:0007669"/>
    <property type="project" value="InterPro"/>
</dbReference>
<dbReference type="SUPFAM" id="SSF88659">
    <property type="entry name" value="Sigma3 and sigma4 domains of RNA polymerase sigma factors"/>
    <property type="match status" value="1"/>
</dbReference>
<name>A0A1M5BU40_9BACT</name>
<gene>
    <name evidence="7" type="ORF">SAMN05444274_105299</name>
</gene>
<evidence type="ECO:0000313" key="7">
    <source>
        <dbReference type="EMBL" id="SHF45787.1"/>
    </source>
</evidence>
<evidence type="ECO:0000256" key="4">
    <source>
        <dbReference type="ARBA" id="ARBA00023163"/>
    </source>
</evidence>
<dbReference type="Pfam" id="PF04542">
    <property type="entry name" value="Sigma70_r2"/>
    <property type="match status" value="1"/>
</dbReference>
<keyword evidence="2" id="KW-0805">Transcription regulation</keyword>
<evidence type="ECO:0000256" key="3">
    <source>
        <dbReference type="ARBA" id="ARBA00023082"/>
    </source>
</evidence>
<dbReference type="Proteomes" id="UP000184164">
    <property type="component" value="Unassembled WGS sequence"/>
</dbReference>
<evidence type="ECO:0000259" key="5">
    <source>
        <dbReference type="Pfam" id="PF04542"/>
    </source>
</evidence>
<dbReference type="GO" id="GO:0016987">
    <property type="term" value="F:sigma factor activity"/>
    <property type="evidence" value="ECO:0007669"/>
    <property type="project" value="UniProtKB-KW"/>
</dbReference>
<feature type="domain" description="RNA polymerase sigma-70 region 2" evidence="5">
    <location>
        <begin position="25"/>
        <end position="89"/>
    </location>
</feature>
<keyword evidence="3" id="KW-0731">Sigma factor</keyword>
<feature type="domain" description="RNA polymerase sigma factor 70 region 4 type 2" evidence="6">
    <location>
        <begin position="125"/>
        <end position="166"/>
    </location>
</feature>
<evidence type="ECO:0000313" key="8">
    <source>
        <dbReference type="Proteomes" id="UP000184164"/>
    </source>
</evidence>
<dbReference type="InterPro" id="IPR014284">
    <property type="entry name" value="RNA_pol_sigma-70_dom"/>
</dbReference>
<dbReference type="OrthoDB" id="1342792at2"/>
<dbReference type="InterPro" id="IPR039425">
    <property type="entry name" value="RNA_pol_sigma-70-like"/>
</dbReference>
<keyword evidence="4" id="KW-0804">Transcription</keyword>
<dbReference type="Gene3D" id="1.10.1740.10">
    <property type="match status" value="1"/>
</dbReference>
<dbReference type="InterPro" id="IPR014327">
    <property type="entry name" value="RNA_pol_sigma70_bacteroid"/>
</dbReference>
<protein>
    <submittedName>
        <fullName evidence="7">RNA polymerase sigma-70 factor, ECF subfamily</fullName>
    </submittedName>
</protein>
<dbReference type="NCBIfam" id="TIGR02985">
    <property type="entry name" value="Sig70_bacteroi1"/>
    <property type="match status" value="1"/>
</dbReference>
<dbReference type="Gene3D" id="1.10.10.10">
    <property type="entry name" value="Winged helix-like DNA-binding domain superfamily/Winged helix DNA-binding domain"/>
    <property type="match status" value="1"/>
</dbReference>
<proteinExistence type="inferred from homology"/>
<accession>A0A1M5BU40</accession>
<dbReference type="PANTHER" id="PTHR43133">
    <property type="entry name" value="RNA POLYMERASE ECF-TYPE SIGMA FACTO"/>
    <property type="match status" value="1"/>
</dbReference>
<organism evidence="7 8">
    <name type="scientific">Mariniphaga anaerophila</name>
    <dbReference type="NCBI Taxonomy" id="1484053"/>
    <lineage>
        <taxon>Bacteria</taxon>
        <taxon>Pseudomonadati</taxon>
        <taxon>Bacteroidota</taxon>
        <taxon>Bacteroidia</taxon>
        <taxon>Marinilabiliales</taxon>
        <taxon>Prolixibacteraceae</taxon>
        <taxon>Mariniphaga</taxon>
    </lineage>
</organism>
<dbReference type="STRING" id="1484053.SAMN05444274_105299"/>
<sequence length="193" mass="22576">MIRHSEIQVLIEQLNKGSEQAFDRLYKHFSPRVFSFALSLSKNRAEAEETVQEVFLKIWAKRYELSPSGSFESYLFTMSRNTILNNIRKMDYHRIFLEYKQYSSELNPASDQELNCKELEDVYKKAVEKLSPRKKEIFVLNQTHDLSYPEIAQKLGISIKTVRNQMDAASTEIKHFISRLGITGMLILSLFIK</sequence>
<evidence type="ECO:0000259" key="6">
    <source>
        <dbReference type="Pfam" id="PF08281"/>
    </source>
</evidence>
<dbReference type="SUPFAM" id="SSF88946">
    <property type="entry name" value="Sigma2 domain of RNA polymerase sigma factors"/>
    <property type="match status" value="1"/>
</dbReference>
<dbReference type="GO" id="GO:0006352">
    <property type="term" value="P:DNA-templated transcription initiation"/>
    <property type="evidence" value="ECO:0007669"/>
    <property type="project" value="InterPro"/>
</dbReference>
<reference evidence="7 8" key="1">
    <citation type="submission" date="2016-11" db="EMBL/GenBank/DDBJ databases">
        <authorList>
            <person name="Jaros S."/>
            <person name="Januszkiewicz K."/>
            <person name="Wedrychowicz H."/>
        </authorList>
    </citation>
    <scope>NUCLEOTIDE SEQUENCE [LARGE SCALE GENOMIC DNA]</scope>
    <source>
        <strain evidence="7 8">DSM 26910</strain>
    </source>
</reference>
<dbReference type="InterPro" id="IPR007627">
    <property type="entry name" value="RNA_pol_sigma70_r2"/>
</dbReference>
<dbReference type="NCBIfam" id="TIGR02937">
    <property type="entry name" value="sigma70-ECF"/>
    <property type="match status" value="1"/>
</dbReference>
<dbReference type="AlphaFoldDB" id="A0A1M5BU40"/>
<dbReference type="InterPro" id="IPR013325">
    <property type="entry name" value="RNA_pol_sigma_r2"/>
</dbReference>
<dbReference type="Pfam" id="PF08281">
    <property type="entry name" value="Sigma70_r4_2"/>
    <property type="match status" value="1"/>
</dbReference>
<dbReference type="InterPro" id="IPR013324">
    <property type="entry name" value="RNA_pol_sigma_r3/r4-like"/>
</dbReference>
<dbReference type="InterPro" id="IPR013249">
    <property type="entry name" value="RNA_pol_sigma70_r4_t2"/>
</dbReference>
<comment type="similarity">
    <text evidence="1">Belongs to the sigma-70 factor family. ECF subfamily.</text>
</comment>
<evidence type="ECO:0000256" key="1">
    <source>
        <dbReference type="ARBA" id="ARBA00010641"/>
    </source>
</evidence>
<dbReference type="EMBL" id="FQUM01000005">
    <property type="protein sequence ID" value="SHF45787.1"/>
    <property type="molecule type" value="Genomic_DNA"/>
</dbReference>
<dbReference type="InterPro" id="IPR036388">
    <property type="entry name" value="WH-like_DNA-bd_sf"/>
</dbReference>
<dbReference type="PANTHER" id="PTHR43133:SF46">
    <property type="entry name" value="RNA POLYMERASE SIGMA-70 FACTOR ECF SUBFAMILY"/>
    <property type="match status" value="1"/>
</dbReference>